<keyword evidence="1" id="KW-0255">Endonuclease</keyword>
<sequence length="108" mass="12388">MARRRAPSAWPPPPRPPECCALCEREVPQLTEHHLLPRSQGRRQGLKAAELPTTLLCPACHKFLHRTLTNAELARDYRDLPALRAQEDVARFVAWIRRQPPTKAVRVK</sequence>
<dbReference type="PANTHER" id="PTHR37827">
    <property type="entry name" value="TUDOR DOMAIN-CONTAINING PROTEIN"/>
    <property type="match status" value="1"/>
</dbReference>
<dbReference type="RefSeq" id="WP_157459863.1">
    <property type="nucleotide sequence ID" value="NZ_WQLB01000019.1"/>
</dbReference>
<dbReference type="PANTHER" id="PTHR37827:SF1">
    <property type="entry name" value="HNH DOMAIN-CONTAINING PROTEIN"/>
    <property type="match status" value="1"/>
</dbReference>
<dbReference type="EMBL" id="WQLB01000019">
    <property type="protein sequence ID" value="MVN87816.1"/>
    <property type="molecule type" value="Genomic_DNA"/>
</dbReference>
<dbReference type="Proteomes" id="UP000483286">
    <property type="component" value="Unassembled WGS sequence"/>
</dbReference>
<dbReference type="AlphaFoldDB" id="A0A7C9LPH5"/>
<gene>
    <name evidence="1" type="ORF">GO986_13715</name>
</gene>
<protein>
    <submittedName>
        <fullName evidence="1">HNH endonuclease</fullName>
    </submittedName>
</protein>
<keyword evidence="1" id="KW-0540">Nuclease</keyword>
<evidence type="ECO:0000313" key="1">
    <source>
        <dbReference type="EMBL" id="MVN87816.1"/>
    </source>
</evidence>
<accession>A0A7C9LPH5</accession>
<dbReference type="GO" id="GO:0004519">
    <property type="term" value="F:endonuclease activity"/>
    <property type="evidence" value="ECO:0007669"/>
    <property type="project" value="UniProtKB-KW"/>
</dbReference>
<evidence type="ECO:0000313" key="2">
    <source>
        <dbReference type="Proteomes" id="UP000483286"/>
    </source>
</evidence>
<name>A0A7C9LPH5_9DEIO</name>
<organism evidence="1 2">
    <name type="scientific">Deinococcus arboris</name>
    <dbReference type="NCBI Taxonomy" id="2682977"/>
    <lineage>
        <taxon>Bacteria</taxon>
        <taxon>Thermotogati</taxon>
        <taxon>Deinococcota</taxon>
        <taxon>Deinococci</taxon>
        <taxon>Deinococcales</taxon>
        <taxon>Deinococcaceae</taxon>
        <taxon>Deinococcus</taxon>
    </lineage>
</organism>
<reference evidence="1 2" key="1">
    <citation type="submission" date="2019-12" db="EMBL/GenBank/DDBJ databases">
        <title>Deinococcus sp. HMF7620 Genome sequencing and assembly.</title>
        <authorList>
            <person name="Kang H."/>
            <person name="Kim H."/>
            <person name="Joh K."/>
        </authorList>
    </citation>
    <scope>NUCLEOTIDE SEQUENCE [LARGE SCALE GENOMIC DNA]</scope>
    <source>
        <strain evidence="1 2">HMF7620</strain>
    </source>
</reference>
<keyword evidence="1" id="KW-0378">Hydrolase</keyword>
<keyword evidence="2" id="KW-1185">Reference proteome</keyword>
<comment type="caution">
    <text evidence="1">The sequence shown here is derived from an EMBL/GenBank/DDBJ whole genome shotgun (WGS) entry which is preliminary data.</text>
</comment>
<proteinExistence type="predicted"/>